<reference evidence="2 3" key="1">
    <citation type="submission" date="2020-08" db="EMBL/GenBank/DDBJ databases">
        <title>Genomic Encyclopedia of Type Strains, Phase IV (KMG-V): Genome sequencing to study the core and pangenomes of soil and plant-associated prokaryotes.</title>
        <authorList>
            <person name="Whitman W."/>
        </authorList>
    </citation>
    <scope>NUCLEOTIDE SEQUENCE [LARGE SCALE GENOMIC DNA]</scope>
    <source>
        <strain evidence="2 3">SEMIA 4089</strain>
    </source>
</reference>
<proteinExistence type="predicted"/>
<organism evidence="2 3">
    <name type="scientific">Rhizobium esperanzae</name>
    <dbReference type="NCBI Taxonomy" id="1967781"/>
    <lineage>
        <taxon>Bacteria</taxon>
        <taxon>Pseudomonadati</taxon>
        <taxon>Pseudomonadota</taxon>
        <taxon>Alphaproteobacteria</taxon>
        <taxon>Hyphomicrobiales</taxon>
        <taxon>Rhizobiaceae</taxon>
        <taxon>Rhizobium/Agrobacterium group</taxon>
        <taxon>Rhizobium</taxon>
    </lineage>
</organism>
<dbReference type="Proteomes" id="UP000540909">
    <property type="component" value="Unassembled WGS sequence"/>
</dbReference>
<protein>
    <recommendedName>
        <fullName evidence="1">Arc-like DNA binding domain-containing protein</fullName>
    </recommendedName>
</protein>
<evidence type="ECO:0000313" key="2">
    <source>
        <dbReference type="EMBL" id="MBB4236673.1"/>
    </source>
</evidence>
<name>A0A7W6R4I4_9HYPH</name>
<gene>
    <name evidence="2" type="ORF">GGD57_003263</name>
</gene>
<dbReference type="RefSeq" id="WP_184471265.1">
    <property type="nucleotide sequence ID" value="NZ_JACIFY010000011.1"/>
</dbReference>
<dbReference type="GO" id="GO:0006355">
    <property type="term" value="P:regulation of DNA-templated transcription"/>
    <property type="evidence" value="ECO:0007669"/>
    <property type="project" value="InterPro"/>
</dbReference>
<feature type="domain" description="Arc-like DNA binding" evidence="1">
    <location>
        <begin position="6"/>
        <end position="46"/>
    </location>
</feature>
<dbReference type="Pfam" id="PF03869">
    <property type="entry name" value="Arc"/>
    <property type="match status" value="1"/>
</dbReference>
<comment type="caution">
    <text evidence="2">The sequence shown here is derived from an EMBL/GenBank/DDBJ whole genome shotgun (WGS) entry which is preliminary data.</text>
</comment>
<dbReference type="Gene3D" id="1.10.1220.10">
    <property type="entry name" value="Met repressor-like"/>
    <property type="match status" value="1"/>
</dbReference>
<dbReference type="SUPFAM" id="SSF47598">
    <property type="entry name" value="Ribbon-helix-helix"/>
    <property type="match status" value="1"/>
</dbReference>
<evidence type="ECO:0000259" key="1">
    <source>
        <dbReference type="Pfam" id="PF03869"/>
    </source>
</evidence>
<dbReference type="AlphaFoldDB" id="A0A7W6R4I4"/>
<dbReference type="EMBL" id="JACIFY010000011">
    <property type="protein sequence ID" value="MBB4236673.1"/>
    <property type="molecule type" value="Genomic_DNA"/>
</dbReference>
<dbReference type="InterPro" id="IPR005569">
    <property type="entry name" value="Arc_DNA-bd_dom"/>
</dbReference>
<accession>A0A7W6R4I4</accession>
<sequence length="60" mass="6829">MTRVGREGDKFALRLPDGLRDRIKEVAEQNSRSMNSEIVTILERAMFDQMEMKKGGEVSA</sequence>
<dbReference type="InterPro" id="IPR010985">
    <property type="entry name" value="Ribbon_hlx_hlx"/>
</dbReference>
<evidence type="ECO:0000313" key="3">
    <source>
        <dbReference type="Proteomes" id="UP000540909"/>
    </source>
</evidence>
<dbReference type="InterPro" id="IPR013321">
    <property type="entry name" value="Arc_rbn_hlx_hlx"/>
</dbReference>
<dbReference type="GO" id="GO:0003677">
    <property type="term" value="F:DNA binding"/>
    <property type="evidence" value="ECO:0007669"/>
    <property type="project" value="InterPro"/>
</dbReference>